<keyword evidence="14" id="KW-0961">Cell wall biogenesis/degradation</keyword>
<dbReference type="SUPFAM" id="SSF51445">
    <property type="entry name" value="(Trans)glycosidases"/>
    <property type="match status" value="1"/>
</dbReference>
<evidence type="ECO:0000256" key="10">
    <source>
        <dbReference type="ARBA" id="ARBA00022801"/>
    </source>
</evidence>
<dbReference type="EC" id="3.2.1.39" evidence="5"/>
<dbReference type="InterPro" id="IPR017853">
    <property type="entry name" value="GH"/>
</dbReference>
<dbReference type="Gene3D" id="3.20.20.80">
    <property type="entry name" value="Glycosidases"/>
    <property type="match status" value="2"/>
</dbReference>
<evidence type="ECO:0000256" key="19">
    <source>
        <dbReference type="RuleBase" id="RU004335"/>
    </source>
</evidence>
<evidence type="ECO:0000256" key="12">
    <source>
        <dbReference type="ARBA" id="ARBA00023180"/>
    </source>
</evidence>
<dbReference type="OrthoDB" id="77201at2759"/>
<evidence type="ECO:0000256" key="9">
    <source>
        <dbReference type="ARBA" id="ARBA00022729"/>
    </source>
</evidence>
<dbReference type="InterPro" id="IPR000490">
    <property type="entry name" value="Glyco_hydro_17"/>
</dbReference>
<keyword evidence="21" id="KW-1133">Transmembrane helix</keyword>
<keyword evidence="23" id="KW-1185">Reference proteome</keyword>
<dbReference type="EMBL" id="JAEPRB010000002">
    <property type="protein sequence ID" value="KAG2228173.1"/>
    <property type="molecule type" value="Genomic_DNA"/>
</dbReference>
<evidence type="ECO:0000256" key="4">
    <source>
        <dbReference type="ARBA" id="ARBA00008773"/>
    </source>
</evidence>
<dbReference type="PANTHER" id="PTHR16631">
    <property type="entry name" value="GLUCAN 1,3-BETA-GLUCOSIDASE"/>
    <property type="match status" value="1"/>
</dbReference>
<keyword evidence="9" id="KW-0732">Signal</keyword>
<evidence type="ECO:0000256" key="5">
    <source>
        <dbReference type="ARBA" id="ARBA00012780"/>
    </source>
</evidence>
<evidence type="ECO:0000256" key="7">
    <source>
        <dbReference type="ARBA" id="ARBA00022512"/>
    </source>
</evidence>
<evidence type="ECO:0000256" key="11">
    <source>
        <dbReference type="ARBA" id="ARBA00023136"/>
    </source>
</evidence>
<evidence type="ECO:0000256" key="17">
    <source>
        <dbReference type="ARBA" id="ARBA00042373"/>
    </source>
</evidence>
<accession>A0A8H7VTG4</accession>
<feature type="region of interest" description="Disordered" evidence="20">
    <location>
        <begin position="79"/>
        <end position="115"/>
    </location>
</feature>
<protein>
    <recommendedName>
        <fullName evidence="5">glucan endo-1,3-beta-D-glucosidase</fullName>
        <ecNumber evidence="5">3.2.1.39</ecNumber>
    </recommendedName>
    <alternativeName>
        <fullName evidence="18">Endo-1,3-beta-glucanase btgC</fullName>
    </alternativeName>
    <alternativeName>
        <fullName evidence="17">Laminarinase btgC</fullName>
    </alternativeName>
</protein>
<keyword evidence="13" id="KW-0119">Carbohydrate metabolism</keyword>
<sequence>MQTNKNYNSGKQLEDDYREANIKKTLSQQEEGKKDSNDRCCGSKRASYILKGCLFIAILLIITALVVLPQVFGGTTSAVDNNNDAKSRFPAPTSVDPPYSTNTTSSPNNNDTAFTPDPRLHQSFYGIDYTPHGTLYQKQCGVKYQNVLEDMKILQQLTTRIRLYGMDCDQASMVLRAIKQLKANMGVVLTLWVDGNSVTYNRQYNIFWQVLKEFGSDHILGVSVGNEAIYREQIVTSDLIKLIKDVKNRLQKSGHSHVPVYTTEIKDLPNLIPEEDAVMDNVHPFFAGTLVEDAANWTWEYFFNVDQYPTLLTAKQLDLNASQTKPAIISEVGWPTYPKDSKVKGAEPSVDNQRILLETFICEANKRQVPYFWFEFKDQPWKAIEFNETRESYWGLFDKDLKLKHARLPDCYTDKWKKGNNTVIQPEPLRSLD</sequence>
<feature type="compositionally biased region" description="Low complexity" evidence="20">
    <location>
        <begin position="97"/>
        <end position="110"/>
    </location>
</feature>
<dbReference type="AlphaFoldDB" id="A0A8H7VTG4"/>
<keyword evidence="8" id="KW-0964">Secreted</keyword>
<evidence type="ECO:0000256" key="13">
    <source>
        <dbReference type="ARBA" id="ARBA00023277"/>
    </source>
</evidence>
<keyword evidence="11 21" id="KW-0472">Membrane</keyword>
<name>A0A8H7VTG4_9FUNG</name>
<reference evidence="22 23" key="1">
    <citation type="submission" date="2020-12" db="EMBL/GenBank/DDBJ databases">
        <title>Metabolic potential, ecology and presence of endohyphal bacteria is reflected in genomic diversity of Mucoromycotina.</title>
        <authorList>
            <person name="Muszewska A."/>
            <person name="Okrasinska A."/>
            <person name="Steczkiewicz K."/>
            <person name="Drgas O."/>
            <person name="Orlowska M."/>
            <person name="Perlinska-Lenart U."/>
            <person name="Aleksandrzak-Piekarczyk T."/>
            <person name="Szatraj K."/>
            <person name="Zielenkiewicz U."/>
            <person name="Pilsyk S."/>
            <person name="Malc E."/>
            <person name="Mieczkowski P."/>
            <person name="Kruszewska J.S."/>
            <person name="Biernat P."/>
            <person name="Pawlowska J."/>
        </authorList>
    </citation>
    <scope>NUCLEOTIDE SEQUENCE [LARGE SCALE GENOMIC DNA]</scope>
    <source>
        <strain evidence="22 23">CBS 142.35</strain>
    </source>
</reference>
<evidence type="ECO:0000256" key="8">
    <source>
        <dbReference type="ARBA" id="ARBA00022525"/>
    </source>
</evidence>
<comment type="subcellular location">
    <subcellularLocation>
        <location evidence="3">Cell membrane</location>
        <topology evidence="3">Single-pass type II membrane protein</topology>
    </subcellularLocation>
    <subcellularLocation>
        <location evidence="2">Secreted</location>
        <location evidence="2">Cell wall</location>
    </subcellularLocation>
</comment>
<dbReference type="GO" id="GO:0005576">
    <property type="term" value="C:extracellular region"/>
    <property type="evidence" value="ECO:0007669"/>
    <property type="project" value="TreeGrafter"/>
</dbReference>
<gene>
    <name evidence="22" type="ORF">INT45_009220</name>
</gene>
<dbReference type="InterPro" id="IPR050732">
    <property type="entry name" value="Beta-glucan_modifiers"/>
</dbReference>
<evidence type="ECO:0000256" key="2">
    <source>
        <dbReference type="ARBA" id="ARBA00004191"/>
    </source>
</evidence>
<evidence type="ECO:0000256" key="20">
    <source>
        <dbReference type="SAM" id="MobiDB-lite"/>
    </source>
</evidence>
<evidence type="ECO:0000256" key="15">
    <source>
        <dbReference type="ARBA" id="ARBA00023326"/>
    </source>
</evidence>
<keyword evidence="10" id="KW-0378">Hydrolase</keyword>
<evidence type="ECO:0000256" key="21">
    <source>
        <dbReference type="SAM" id="Phobius"/>
    </source>
</evidence>
<dbReference type="GO" id="GO:0005886">
    <property type="term" value="C:plasma membrane"/>
    <property type="evidence" value="ECO:0007669"/>
    <property type="project" value="UniProtKB-SubCell"/>
</dbReference>
<evidence type="ECO:0000256" key="6">
    <source>
        <dbReference type="ARBA" id="ARBA00022475"/>
    </source>
</evidence>
<keyword evidence="15" id="KW-0624">Polysaccharide degradation</keyword>
<comment type="similarity">
    <text evidence="4 19">Belongs to the glycosyl hydrolase 17 family.</text>
</comment>
<evidence type="ECO:0000313" key="22">
    <source>
        <dbReference type="EMBL" id="KAG2228173.1"/>
    </source>
</evidence>
<evidence type="ECO:0000256" key="18">
    <source>
        <dbReference type="ARBA" id="ARBA00043078"/>
    </source>
</evidence>
<dbReference type="GO" id="GO:0042973">
    <property type="term" value="F:glucan endo-1,3-beta-D-glucosidase activity"/>
    <property type="evidence" value="ECO:0007669"/>
    <property type="project" value="UniProtKB-EC"/>
</dbReference>
<feature type="transmembrane region" description="Helical" evidence="21">
    <location>
        <begin position="53"/>
        <end position="72"/>
    </location>
</feature>
<dbReference type="Pfam" id="PF00332">
    <property type="entry name" value="Glyco_hydro_17"/>
    <property type="match status" value="1"/>
</dbReference>
<keyword evidence="7" id="KW-0134">Cell wall</keyword>
<evidence type="ECO:0000256" key="14">
    <source>
        <dbReference type="ARBA" id="ARBA00023316"/>
    </source>
</evidence>
<evidence type="ECO:0000313" key="23">
    <source>
        <dbReference type="Proteomes" id="UP000646827"/>
    </source>
</evidence>
<dbReference type="GO" id="GO:0009986">
    <property type="term" value="C:cell surface"/>
    <property type="evidence" value="ECO:0007669"/>
    <property type="project" value="TreeGrafter"/>
</dbReference>
<dbReference type="Proteomes" id="UP000646827">
    <property type="component" value="Unassembled WGS sequence"/>
</dbReference>
<comment type="catalytic activity">
    <reaction evidence="1">
        <text>Hydrolysis of (1-&gt;3)-beta-D-glucosidic linkages in (1-&gt;3)-beta-D-glucans.</text>
        <dbReference type="EC" id="3.2.1.39"/>
    </reaction>
</comment>
<evidence type="ECO:0000256" key="16">
    <source>
        <dbReference type="ARBA" id="ARBA00037649"/>
    </source>
</evidence>
<proteinExistence type="inferred from homology"/>
<dbReference type="PANTHER" id="PTHR16631:SF17">
    <property type="entry name" value="GLUCAN ENDO-1,3-BETA-GLUCOSIDASE BTGC"/>
    <property type="match status" value="1"/>
</dbReference>
<comment type="function">
    <text evidence="16">Glucanases play a role in cell expansion during growth, in cell-cell fusion during mating, and in spore release during sporulation. This enzyme may be involved in beta-glucan degradation. Active on laminarin and lichenan.</text>
</comment>
<evidence type="ECO:0000256" key="3">
    <source>
        <dbReference type="ARBA" id="ARBA00004401"/>
    </source>
</evidence>
<keyword evidence="6" id="KW-1003">Cell membrane</keyword>
<organism evidence="22 23">
    <name type="scientific">Circinella minor</name>
    <dbReference type="NCBI Taxonomy" id="1195481"/>
    <lineage>
        <taxon>Eukaryota</taxon>
        <taxon>Fungi</taxon>
        <taxon>Fungi incertae sedis</taxon>
        <taxon>Mucoromycota</taxon>
        <taxon>Mucoromycotina</taxon>
        <taxon>Mucoromycetes</taxon>
        <taxon>Mucorales</taxon>
        <taxon>Lichtheimiaceae</taxon>
        <taxon>Circinella</taxon>
    </lineage>
</organism>
<keyword evidence="21" id="KW-0812">Transmembrane</keyword>
<dbReference type="GO" id="GO:0009277">
    <property type="term" value="C:fungal-type cell wall"/>
    <property type="evidence" value="ECO:0007669"/>
    <property type="project" value="TreeGrafter"/>
</dbReference>
<dbReference type="GO" id="GO:0000272">
    <property type="term" value="P:polysaccharide catabolic process"/>
    <property type="evidence" value="ECO:0007669"/>
    <property type="project" value="UniProtKB-KW"/>
</dbReference>
<keyword evidence="12" id="KW-0325">Glycoprotein</keyword>
<evidence type="ECO:0000256" key="1">
    <source>
        <dbReference type="ARBA" id="ARBA00000382"/>
    </source>
</evidence>
<comment type="caution">
    <text evidence="22">The sequence shown here is derived from an EMBL/GenBank/DDBJ whole genome shotgun (WGS) entry which is preliminary data.</text>
</comment>
<dbReference type="GO" id="GO:0071555">
    <property type="term" value="P:cell wall organization"/>
    <property type="evidence" value="ECO:0007669"/>
    <property type="project" value="UniProtKB-KW"/>
</dbReference>